<dbReference type="Proteomes" id="UP000054359">
    <property type="component" value="Unassembled WGS sequence"/>
</dbReference>
<dbReference type="STRING" id="407821.A0A087TSH5"/>
<dbReference type="Pfam" id="PF13374">
    <property type="entry name" value="TPR_10"/>
    <property type="match status" value="2"/>
</dbReference>
<dbReference type="GO" id="GO:0006886">
    <property type="term" value="P:intracellular protein transport"/>
    <property type="evidence" value="ECO:0007669"/>
    <property type="project" value="InterPro"/>
</dbReference>
<evidence type="ECO:0000313" key="2">
    <source>
        <dbReference type="Proteomes" id="UP000054359"/>
    </source>
</evidence>
<dbReference type="GO" id="GO:0043161">
    <property type="term" value="P:proteasome-mediated ubiquitin-dependent protein catabolic process"/>
    <property type="evidence" value="ECO:0007669"/>
    <property type="project" value="TreeGrafter"/>
</dbReference>
<proteinExistence type="predicted"/>
<dbReference type="GO" id="GO:1990756">
    <property type="term" value="F:ubiquitin-like ligase-substrate adaptor activity"/>
    <property type="evidence" value="ECO:0007669"/>
    <property type="project" value="TreeGrafter"/>
</dbReference>
<sequence length="592" mass="68386">MASALHWIPDKLYNYCITAVGANYYLFQRELRTFHCDLLFDVHYKLYKEGRLFQLGTEFEDLSVFEKVLKVKDKRHLLHNCFQALMNYGSQIASKLAEKYRVRCTDVCISSLTEDKKLIEFGFGLGNFLMDAGWFLESEIVFKSLLELCYSCKGSERFKKPQDSDSKTNIYPIILECYVRLLRAQNIYCKFKDAQETFYEAQACIETIKQLELDVNFASIYGEFSVLNFGQNNYQEAYEWSLEALSELDSSMYPREIIHVLRASTKASIVKRELKRAGMLIKQALHLTREQFGQRNLVMADTLLVYGFYLLHVDAISHSVNVYQNALDLRASILGGKNILVAMAHEDLAYALYVYEYSSGHFNNSRDHVDKALQIKANLLNADHLLWASPKRVKALIIEEIALDSNDKVVQQCLFYEAEDLHLCALHLVQEYFGEMNVLTARHYANLGRLYQSMKKYKDSQALQLRAIAIKEALLGPDDHEVAVSMAHLASLYTYDMELYAEAEVLFWKSINIGLKLFGKGYSGLEYDYRGLLRIYGVQHDTEKVFKVHSIMHNWKLLRDKTIEVEKEFCPWTVEVDPVAPEDILANLNSMD</sequence>
<keyword evidence="2" id="KW-1185">Reference proteome</keyword>
<dbReference type="PANTHER" id="PTHR46575:SF1">
    <property type="entry name" value="AMYLOID PROTEIN-BINDING PROTEIN 2"/>
    <property type="match status" value="1"/>
</dbReference>
<dbReference type="Gene3D" id="1.25.40.10">
    <property type="entry name" value="Tetratricopeptide repeat domain"/>
    <property type="match status" value="2"/>
</dbReference>
<accession>A0A087TSH5</accession>
<dbReference type="GO" id="GO:0031462">
    <property type="term" value="C:Cul2-RING ubiquitin ligase complex"/>
    <property type="evidence" value="ECO:0007669"/>
    <property type="project" value="TreeGrafter"/>
</dbReference>
<dbReference type="EMBL" id="KK116538">
    <property type="protein sequence ID" value="KFM68064.1"/>
    <property type="molecule type" value="Genomic_DNA"/>
</dbReference>
<dbReference type="OMA" id="YAESSHC"/>
<feature type="non-terminal residue" evidence="1">
    <location>
        <position position="592"/>
    </location>
</feature>
<name>A0A087TSH5_STEMI</name>
<dbReference type="PANTHER" id="PTHR46575">
    <property type="entry name" value="AMYLOID PROTEIN-BINDING PROTEIN 2"/>
    <property type="match status" value="1"/>
</dbReference>
<gene>
    <name evidence="1" type="ORF">X975_01925</name>
</gene>
<dbReference type="InterPro" id="IPR042476">
    <property type="entry name" value="APPBP2"/>
</dbReference>
<evidence type="ECO:0000313" key="1">
    <source>
        <dbReference type="EMBL" id="KFM68064.1"/>
    </source>
</evidence>
<dbReference type="OrthoDB" id="6418400at2759"/>
<organism evidence="1 2">
    <name type="scientific">Stegodyphus mimosarum</name>
    <name type="common">African social velvet spider</name>
    <dbReference type="NCBI Taxonomy" id="407821"/>
    <lineage>
        <taxon>Eukaryota</taxon>
        <taxon>Metazoa</taxon>
        <taxon>Ecdysozoa</taxon>
        <taxon>Arthropoda</taxon>
        <taxon>Chelicerata</taxon>
        <taxon>Arachnida</taxon>
        <taxon>Araneae</taxon>
        <taxon>Araneomorphae</taxon>
        <taxon>Entelegynae</taxon>
        <taxon>Eresoidea</taxon>
        <taxon>Eresidae</taxon>
        <taxon>Stegodyphus</taxon>
    </lineage>
</organism>
<protein>
    <submittedName>
        <fullName evidence="1">Amyloid protein-binding protein 2</fullName>
    </submittedName>
</protein>
<reference evidence="1 2" key="1">
    <citation type="submission" date="2013-11" db="EMBL/GenBank/DDBJ databases">
        <title>Genome sequencing of Stegodyphus mimosarum.</title>
        <authorList>
            <person name="Bechsgaard J."/>
        </authorList>
    </citation>
    <scope>NUCLEOTIDE SEQUENCE [LARGE SCALE GENOMIC DNA]</scope>
</reference>
<dbReference type="InterPro" id="IPR011990">
    <property type="entry name" value="TPR-like_helical_dom_sf"/>
</dbReference>
<dbReference type="AlphaFoldDB" id="A0A087TSH5"/>
<dbReference type="SUPFAM" id="SSF48452">
    <property type="entry name" value="TPR-like"/>
    <property type="match status" value="2"/>
</dbReference>